<organism evidence="3 4">
    <name type="scientific">Kineosphaera limosa NBRC 100340</name>
    <dbReference type="NCBI Taxonomy" id="1184609"/>
    <lineage>
        <taxon>Bacteria</taxon>
        <taxon>Bacillati</taxon>
        <taxon>Actinomycetota</taxon>
        <taxon>Actinomycetes</taxon>
        <taxon>Micrococcales</taxon>
        <taxon>Dermatophilaceae</taxon>
        <taxon>Kineosphaera</taxon>
    </lineage>
</organism>
<accession>K6VN00</accession>
<dbReference type="InterPro" id="IPR019920">
    <property type="entry name" value="F420-binding_dom_put"/>
</dbReference>
<dbReference type="SUPFAM" id="SSF50475">
    <property type="entry name" value="FMN-binding split barrel"/>
    <property type="match status" value="1"/>
</dbReference>
<reference evidence="3 4" key="1">
    <citation type="submission" date="2012-08" db="EMBL/GenBank/DDBJ databases">
        <title>Whole genome shotgun sequence of Kineosphaera limosa NBRC 100340.</title>
        <authorList>
            <person name="Yoshida I."/>
            <person name="Isaki S."/>
            <person name="Hosoyama A."/>
            <person name="Tsuchikane K."/>
            <person name="Katsumata H."/>
            <person name="Ando Y."/>
            <person name="Ohji S."/>
            <person name="Hamada M."/>
            <person name="Tamura T."/>
            <person name="Yamazoe A."/>
            <person name="Yamazaki S."/>
            <person name="Fujita N."/>
        </authorList>
    </citation>
    <scope>NUCLEOTIDE SEQUENCE [LARGE SCALE GENOMIC DNA]</scope>
    <source>
        <strain evidence="3 4">NBRC 100340</strain>
    </source>
</reference>
<evidence type="ECO:0000313" key="4">
    <source>
        <dbReference type="Proteomes" id="UP000008366"/>
    </source>
</evidence>
<evidence type="ECO:0000256" key="1">
    <source>
        <dbReference type="ARBA" id="ARBA00023002"/>
    </source>
</evidence>
<dbReference type="InterPro" id="IPR012349">
    <property type="entry name" value="Split_barrel_FMN-bd"/>
</dbReference>
<sequence length="164" mass="18043">MKKIPRSDRRAQSIATNTSVDLLGLIEFARGRHQFVLATTRRDGRPQLSLVTGVLTDDGQILISTYPQRAKAANIRRNPAVSVLIMGEFDGAWVQVDGDGTVDDMPGAADGFVEYFQAISGEHSDWDEYRQAMADQGKSLIRVHPTRWGPIATGGFPPELFEDA</sequence>
<keyword evidence="1" id="KW-0560">Oxidoreductase</keyword>
<dbReference type="Pfam" id="PF01243">
    <property type="entry name" value="PNPOx_N"/>
    <property type="match status" value="1"/>
</dbReference>
<dbReference type="Gene3D" id="2.30.110.10">
    <property type="entry name" value="Electron Transport, Fmn-binding Protein, Chain A"/>
    <property type="match status" value="1"/>
</dbReference>
<dbReference type="Proteomes" id="UP000008366">
    <property type="component" value="Unassembled WGS sequence"/>
</dbReference>
<evidence type="ECO:0000259" key="2">
    <source>
        <dbReference type="Pfam" id="PF01243"/>
    </source>
</evidence>
<name>K6VN00_9MICO</name>
<dbReference type="GO" id="GO:0005829">
    <property type="term" value="C:cytosol"/>
    <property type="evidence" value="ECO:0007669"/>
    <property type="project" value="TreeGrafter"/>
</dbReference>
<dbReference type="AlphaFoldDB" id="K6VN00"/>
<dbReference type="InterPro" id="IPR052019">
    <property type="entry name" value="F420H2_bilvrd_red/Heme_oxyg"/>
</dbReference>
<proteinExistence type="predicted"/>
<gene>
    <name evidence="3" type="ORF">KILIM_075_00220</name>
</gene>
<dbReference type="RefSeq" id="WP_006594135.1">
    <property type="nucleotide sequence ID" value="NZ_BAHD01000075.1"/>
</dbReference>
<comment type="caution">
    <text evidence="3">The sequence shown here is derived from an EMBL/GenBank/DDBJ whole genome shotgun (WGS) entry which is preliminary data.</text>
</comment>
<protein>
    <recommendedName>
        <fullName evidence="2">Pyridoxamine 5'-phosphate oxidase N-terminal domain-containing protein</fullName>
    </recommendedName>
</protein>
<dbReference type="InterPro" id="IPR011576">
    <property type="entry name" value="Pyridox_Oxase_N"/>
</dbReference>
<dbReference type="PANTHER" id="PTHR35176">
    <property type="entry name" value="HEME OXYGENASE HI_0854-RELATED"/>
    <property type="match status" value="1"/>
</dbReference>
<dbReference type="eggNOG" id="COG5015">
    <property type="taxonomic scope" value="Bacteria"/>
</dbReference>
<dbReference type="OrthoDB" id="1094370at2"/>
<evidence type="ECO:0000313" key="3">
    <source>
        <dbReference type="EMBL" id="GAB97603.1"/>
    </source>
</evidence>
<keyword evidence="4" id="KW-1185">Reference proteome</keyword>
<dbReference type="EMBL" id="BAHD01000075">
    <property type="protein sequence ID" value="GAB97603.1"/>
    <property type="molecule type" value="Genomic_DNA"/>
</dbReference>
<dbReference type="NCBIfam" id="TIGR03618">
    <property type="entry name" value="Rv1155_F420"/>
    <property type="match status" value="1"/>
</dbReference>
<dbReference type="PANTHER" id="PTHR35176:SF2">
    <property type="entry name" value="F420H(2)-DEPENDENT REDUCTASE RV1155"/>
    <property type="match status" value="1"/>
</dbReference>
<dbReference type="GO" id="GO:0070967">
    <property type="term" value="F:coenzyme F420 binding"/>
    <property type="evidence" value="ECO:0007669"/>
    <property type="project" value="TreeGrafter"/>
</dbReference>
<feature type="domain" description="Pyridoxamine 5'-phosphate oxidase N-terminal" evidence="2">
    <location>
        <begin position="27"/>
        <end position="149"/>
    </location>
</feature>
<dbReference type="GO" id="GO:0016627">
    <property type="term" value="F:oxidoreductase activity, acting on the CH-CH group of donors"/>
    <property type="evidence" value="ECO:0007669"/>
    <property type="project" value="TreeGrafter"/>
</dbReference>
<dbReference type="STRING" id="1184609.KILIM_075_00220"/>